<sequence>MAMRSGFREIFYLFLLMLLISSLQLLRFVLQRPLPQGVLTHEQMVLDLQLLQQQLSDYSAFVVLRPDRLKLLQQRVSQITARYPQSITLNRFNTEVRKLVSLIDDPGASVSALPLASALLPITVQQMQQQWLALDDSGQPLDLSRPFLSHIDGLPIALWLQAASTLATPKQPLAPLLQQLQVLRQELGLRDKDTVTLTLTGHNVDTVNIELPIRYKLTTKRNPAISQWQWLDTETELFRFGDLDRLENDRQLQRDFQKALQAKTLILDMRQTSGFSPVLLQLLAKGRQYPASQPMGYARYRRASQLRSDFLNPLGYVPLNHFQLFPPISAVLSRQPQPELSQWYARPPMVTPKDVVPLATQQLLLLIGPGCRHECEWLAYYAKGWRKTLLIGDSTSGDLARKHDFRLPASEITVTISASLVYDQYGNLLSGKGTTPDLQLPLPQTLPWSKLLQALRLHFTKTPTGQ</sequence>
<organism evidence="1 2">
    <name type="scientific">Shewanella fodinae</name>
    <dbReference type="NCBI Taxonomy" id="552357"/>
    <lineage>
        <taxon>Bacteria</taxon>
        <taxon>Pseudomonadati</taxon>
        <taxon>Pseudomonadota</taxon>
        <taxon>Gammaproteobacteria</taxon>
        <taxon>Alteromonadales</taxon>
        <taxon>Shewanellaceae</taxon>
        <taxon>Shewanella</taxon>
    </lineage>
</organism>
<dbReference type="EMBL" id="SLWF01000003">
    <property type="protein sequence ID" value="TCN88906.1"/>
    <property type="molecule type" value="Genomic_DNA"/>
</dbReference>
<comment type="caution">
    <text evidence="1">The sequence shown here is derived from an EMBL/GenBank/DDBJ whole genome shotgun (WGS) entry which is preliminary data.</text>
</comment>
<accession>A0A4R2FKU0</accession>
<dbReference type="AlphaFoldDB" id="A0A4R2FKU0"/>
<reference evidence="1 2" key="1">
    <citation type="submission" date="2019-03" db="EMBL/GenBank/DDBJ databases">
        <title>Freshwater and sediment microbial communities from various areas in North America, analyzing microbe dynamics in response to fracking.</title>
        <authorList>
            <person name="Lamendella R."/>
        </authorList>
    </citation>
    <scope>NUCLEOTIDE SEQUENCE [LARGE SCALE GENOMIC DNA]</scope>
    <source>
        <strain evidence="1 2">74A</strain>
    </source>
</reference>
<dbReference type="Gene3D" id="3.90.226.10">
    <property type="entry name" value="2-enoyl-CoA Hydratase, Chain A, domain 1"/>
    <property type="match status" value="1"/>
</dbReference>
<dbReference type="SUPFAM" id="SSF52096">
    <property type="entry name" value="ClpP/crotonase"/>
    <property type="match status" value="1"/>
</dbReference>
<gene>
    <name evidence="1" type="ORF">EDC91_10387</name>
</gene>
<dbReference type="InterPro" id="IPR029045">
    <property type="entry name" value="ClpP/crotonase-like_dom_sf"/>
</dbReference>
<dbReference type="Proteomes" id="UP000294832">
    <property type="component" value="Unassembled WGS sequence"/>
</dbReference>
<dbReference type="RefSeq" id="WP_133037849.1">
    <property type="nucleotide sequence ID" value="NZ_SLWF01000003.1"/>
</dbReference>
<evidence type="ECO:0000313" key="1">
    <source>
        <dbReference type="EMBL" id="TCN88906.1"/>
    </source>
</evidence>
<dbReference type="OrthoDB" id="6250179at2"/>
<name>A0A4R2FKU0_9GAMM</name>
<keyword evidence="2" id="KW-1185">Reference proteome</keyword>
<protein>
    <submittedName>
        <fullName evidence="1">Peptidase S41-like protein</fullName>
    </submittedName>
</protein>
<proteinExistence type="predicted"/>
<evidence type="ECO:0000313" key="2">
    <source>
        <dbReference type="Proteomes" id="UP000294832"/>
    </source>
</evidence>